<keyword evidence="3" id="KW-1185">Reference proteome</keyword>
<accession>A0E3X1</accession>
<keyword evidence="1" id="KW-0812">Transmembrane</keyword>
<dbReference type="GeneID" id="5043170"/>
<sequence length="137" mass="16332">MILLRYPLPIFGFIDTCHSQLNQTNPLSQYLLVSFVFLKILLILLLYFTNNSQNKLNFMESPFLIWQIYGNHSTESLPYLSKYCIAAIVTLIVFISIMMLHHVRSHFQIIRRTPKKQKNKEKNVTFNLDLNQIHYYY</sequence>
<dbReference type="RefSeq" id="XP_001457385.1">
    <property type="nucleotide sequence ID" value="XM_001457348.2"/>
</dbReference>
<evidence type="ECO:0000256" key="1">
    <source>
        <dbReference type="SAM" id="Phobius"/>
    </source>
</evidence>
<dbReference type="HOGENOM" id="CLU_1869123_0_0_1"/>
<dbReference type="Proteomes" id="UP000000600">
    <property type="component" value="Unassembled WGS sequence"/>
</dbReference>
<keyword evidence="1" id="KW-1133">Transmembrane helix</keyword>
<organism evidence="2 3">
    <name type="scientific">Paramecium tetraurelia</name>
    <dbReference type="NCBI Taxonomy" id="5888"/>
    <lineage>
        <taxon>Eukaryota</taxon>
        <taxon>Sar</taxon>
        <taxon>Alveolata</taxon>
        <taxon>Ciliophora</taxon>
        <taxon>Intramacronucleata</taxon>
        <taxon>Oligohymenophorea</taxon>
        <taxon>Peniculida</taxon>
        <taxon>Parameciidae</taxon>
        <taxon>Paramecium</taxon>
    </lineage>
</organism>
<evidence type="ECO:0000313" key="3">
    <source>
        <dbReference type="Proteomes" id="UP000000600"/>
    </source>
</evidence>
<dbReference type="EMBL" id="CT868657">
    <property type="protein sequence ID" value="CAK89988.1"/>
    <property type="molecule type" value="Genomic_DNA"/>
</dbReference>
<proteinExistence type="predicted"/>
<evidence type="ECO:0000313" key="2">
    <source>
        <dbReference type="EMBL" id="CAK89988.1"/>
    </source>
</evidence>
<reference evidence="2 3" key="1">
    <citation type="journal article" date="2006" name="Nature">
        <title>Global trends of whole-genome duplications revealed by the ciliate Paramecium tetraurelia.</title>
        <authorList>
            <consortium name="Genoscope"/>
            <person name="Aury J.-M."/>
            <person name="Jaillon O."/>
            <person name="Duret L."/>
            <person name="Noel B."/>
            <person name="Jubin C."/>
            <person name="Porcel B.M."/>
            <person name="Segurens B."/>
            <person name="Daubin V."/>
            <person name="Anthouard V."/>
            <person name="Aiach N."/>
            <person name="Arnaiz O."/>
            <person name="Billaut A."/>
            <person name="Beisson J."/>
            <person name="Blanc I."/>
            <person name="Bouhouche K."/>
            <person name="Camara F."/>
            <person name="Duharcourt S."/>
            <person name="Guigo R."/>
            <person name="Gogendeau D."/>
            <person name="Katinka M."/>
            <person name="Keller A.-M."/>
            <person name="Kissmehl R."/>
            <person name="Klotz C."/>
            <person name="Koll F."/>
            <person name="Le Moue A."/>
            <person name="Lepere C."/>
            <person name="Malinsky S."/>
            <person name="Nowacki M."/>
            <person name="Nowak J.K."/>
            <person name="Plattner H."/>
            <person name="Poulain J."/>
            <person name="Ruiz F."/>
            <person name="Serrano V."/>
            <person name="Zagulski M."/>
            <person name="Dessen P."/>
            <person name="Betermier M."/>
            <person name="Weissenbach J."/>
            <person name="Scarpelli C."/>
            <person name="Schachter V."/>
            <person name="Sperling L."/>
            <person name="Meyer E."/>
            <person name="Cohen J."/>
            <person name="Wincker P."/>
        </authorList>
    </citation>
    <scope>NUCLEOTIDE SEQUENCE [LARGE SCALE GENOMIC DNA]</scope>
    <source>
        <strain evidence="2 3">Stock d4-2</strain>
    </source>
</reference>
<protein>
    <submittedName>
        <fullName evidence="2">Uncharacterized protein</fullName>
    </submittedName>
</protein>
<name>A0E3X1_PARTE</name>
<dbReference type="InParanoid" id="A0E3X1"/>
<dbReference type="KEGG" id="ptm:GSPATT00023161001"/>
<dbReference type="AlphaFoldDB" id="A0E3X1"/>
<gene>
    <name evidence="2" type="ORF">GSPATT00023161001</name>
</gene>
<feature type="transmembrane region" description="Helical" evidence="1">
    <location>
        <begin position="80"/>
        <end position="103"/>
    </location>
</feature>
<feature type="transmembrane region" description="Helical" evidence="1">
    <location>
        <begin position="30"/>
        <end position="49"/>
    </location>
</feature>
<keyword evidence="1" id="KW-0472">Membrane</keyword>